<dbReference type="OrthoDB" id="275197at2157"/>
<dbReference type="SUPFAM" id="SSF56645">
    <property type="entry name" value="Acyl-CoA dehydrogenase NM domain-like"/>
    <property type="match status" value="1"/>
</dbReference>
<dbReference type="RefSeq" id="WP_076610183.1">
    <property type="nucleotide sequence ID" value="NZ_FTNR01000013.1"/>
</dbReference>
<dbReference type="STRING" id="308853.SAMN05421752_11314"/>
<dbReference type="GO" id="GO:0003995">
    <property type="term" value="F:acyl-CoA dehydrogenase activity"/>
    <property type="evidence" value="ECO:0007669"/>
    <property type="project" value="InterPro"/>
</dbReference>
<dbReference type="Gene3D" id="2.40.110.10">
    <property type="entry name" value="Butyryl-CoA Dehydrogenase, subunit A, domain 2"/>
    <property type="match status" value="1"/>
</dbReference>
<evidence type="ECO:0000256" key="1">
    <source>
        <dbReference type="ARBA" id="ARBA00001974"/>
    </source>
</evidence>
<keyword evidence="5 6" id="KW-0560">Oxidoreductase</keyword>
<dbReference type="Pfam" id="PF02770">
    <property type="entry name" value="Acyl-CoA_dh_M"/>
    <property type="match status" value="1"/>
</dbReference>
<protein>
    <submittedName>
        <fullName evidence="10">Acyl-CoA dehydrogenase</fullName>
    </submittedName>
</protein>
<feature type="domain" description="Acyl-CoA dehydrogenase/oxidase N-terminal" evidence="9">
    <location>
        <begin position="6"/>
        <end position="117"/>
    </location>
</feature>
<evidence type="ECO:0000313" key="11">
    <source>
        <dbReference type="Proteomes" id="UP000185936"/>
    </source>
</evidence>
<dbReference type="Pfam" id="PF02771">
    <property type="entry name" value="Acyl-CoA_dh_N"/>
    <property type="match status" value="1"/>
</dbReference>
<keyword evidence="4 6" id="KW-0274">FAD</keyword>
<evidence type="ECO:0000256" key="3">
    <source>
        <dbReference type="ARBA" id="ARBA00022630"/>
    </source>
</evidence>
<dbReference type="InterPro" id="IPR036250">
    <property type="entry name" value="AcylCo_DH-like_C"/>
</dbReference>
<dbReference type="FunFam" id="1.20.140.10:FF:000004">
    <property type="entry name" value="Acyl-CoA dehydrogenase FadE25"/>
    <property type="match status" value="1"/>
</dbReference>
<dbReference type="Proteomes" id="UP000185936">
    <property type="component" value="Unassembled WGS sequence"/>
</dbReference>
<dbReference type="AlphaFoldDB" id="A0A1N7GL38"/>
<dbReference type="SUPFAM" id="SSF47203">
    <property type="entry name" value="Acyl-CoA dehydrogenase C-terminal domain-like"/>
    <property type="match status" value="1"/>
</dbReference>
<dbReference type="InterPro" id="IPR046373">
    <property type="entry name" value="Acyl-CoA_Oxase/DH_mid-dom_sf"/>
</dbReference>
<organism evidence="10 11">
    <name type="scientific">Natronorubrum thiooxidans</name>
    <dbReference type="NCBI Taxonomy" id="308853"/>
    <lineage>
        <taxon>Archaea</taxon>
        <taxon>Methanobacteriati</taxon>
        <taxon>Methanobacteriota</taxon>
        <taxon>Stenosarchaea group</taxon>
        <taxon>Halobacteria</taxon>
        <taxon>Halobacteriales</taxon>
        <taxon>Natrialbaceae</taxon>
        <taxon>Natronorubrum</taxon>
    </lineage>
</organism>
<dbReference type="PROSITE" id="PS00073">
    <property type="entry name" value="ACYL_COA_DH_2"/>
    <property type="match status" value="1"/>
</dbReference>
<reference evidence="11" key="1">
    <citation type="submission" date="2017-01" db="EMBL/GenBank/DDBJ databases">
        <authorList>
            <person name="Varghese N."/>
            <person name="Submissions S."/>
        </authorList>
    </citation>
    <scope>NUCLEOTIDE SEQUENCE [LARGE SCALE GENOMIC DNA]</scope>
    <source>
        <strain evidence="11">type strain: HArc-</strain>
    </source>
</reference>
<feature type="domain" description="Acyl-CoA dehydrogenase/oxidase C-terminal" evidence="7">
    <location>
        <begin position="228"/>
        <end position="379"/>
    </location>
</feature>
<gene>
    <name evidence="10" type="ORF">SAMN05421752_11314</name>
</gene>
<evidence type="ECO:0000259" key="9">
    <source>
        <dbReference type="Pfam" id="PF02771"/>
    </source>
</evidence>
<feature type="domain" description="Acyl-CoA oxidase/dehydrogenase middle" evidence="8">
    <location>
        <begin position="121"/>
        <end position="216"/>
    </location>
</feature>
<dbReference type="PIRSF" id="PIRSF016578">
    <property type="entry name" value="HsaA"/>
    <property type="match status" value="1"/>
</dbReference>
<dbReference type="Gene3D" id="1.20.140.10">
    <property type="entry name" value="Butyryl-CoA Dehydrogenase, subunit A, domain 3"/>
    <property type="match status" value="1"/>
</dbReference>
<dbReference type="PANTHER" id="PTHR43884:SF12">
    <property type="entry name" value="ISOVALERYL-COA DEHYDROGENASE, MITOCHONDRIAL-RELATED"/>
    <property type="match status" value="1"/>
</dbReference>
<dbReference type="Gene3D" id="1.10.540.10">
    <property type="entry name" value="Acyl-CoA dehydrogenase/oxidase, N-terminal domain"/>
    <property type="match status" value="1"/>
</dbReference>
<dbReference type="FunFam" id="1.10.540.10:FF:000002">
    <property type="entry name" value="Acyl-CoA dehydrogenase FadE19"/>
    <property type="match status" value="1"/>
</dbReference>
<comment type="cofactor">
    <cofactor evidence="1 6">
        <name>FAD</name>
        <dbReference type="ChEBI" id="CHEBI:57692"/>
    </cofactor>
</comment>
<keyword evidence="11" id="KW-1185">Reference proteome</keyword>
<dbReference type="InterPro" id="IPR006091">
    <property type="entry name" value="Acyl-CoA_Oxase/DH_mid-dom"/>
</dbReference>
<keyword evidence="3 6" id="KW-0285">Flavoprotein</keyword>
<comment type="similarity">
    <text evidence="2 6">Belongs to the acyl-CoA dehydrogenase family.</text>
</comment>
<evidence type="ECO:0000313" key="10">
    <source>
        <dbReference type="EMBL" id="SIS13226.1"/>
    </source>
</evidence>
<evidence type="ECO:0000256" key="5">
    <source>
        <dbReference type="ARBA" id="ARBA00023002"/>
    </source>
</evidence>
<evidence type="ECO:0000256" key="4">
    <source>
        <dbReference type="ARBA" id="ARBA00022827"/>
    </source>
</evidence>
<evidence type="ECO:0000256" key="2">
    <source>
        <dbReference type="ARBA" id="ARBA00009347"/>
    </source>
</evidence>
<evidence type="ECO:0000259" key="7">
    <source>
        <dbReference type="Pfam" id="PF00441"/>
    </source>
</evidence>
<dbReference type="InterPro" id="IPR006089">
    <property type="entry name" value="Acyl-CoA_DH_CS"/>
</dbReference>
<dbReference type="InterPro" id="IPR009100">
    <property type="entry name" value="AcylCoA_DH/oxidase_NM_dom_sf"/>
</dbReference>
<name>A0A1N7GL38_9EURY</name>
<evidence type="ECO:0000256" key="6">
    <source>
        <dbReference type="RuleBase" id="RU362125"/>
    </source>
</evidence>
<dbReference type="InterPro" id="IPR037069">
    <property type="entry name" value="AcylCoA_DH/ox_N_sf"/>
</dbReference>
<dbReference type="InterPro" id="IPR013786">
    <property type="entry name" value="AcylCoA_DH/ox_N"/>
</dbReference>
<dbReference type="Pfam" id="PF00441">
    <property type="entry name" value="Acyl-CoA_dh_1"/>
    <property type="match status" value="1"/>
</dbReference>
<accession>A0A1N7GL38</accession>
<sequence>MAFMLSEEHQAIREAVREFGENEMSPVAEEHDRAHKYPEAIRKKAAEYDFVAPAIPLEYGGAGMDKISSTIVTEELWRADPGIGSAVGSAGFGTNMIIEFGDEWMKEEWLPKIANGETASCSMISEPAHGSNVAGIETVAEEDGDGYVLNGNKMWITNGTVADVGVLMANTSPDAGHKGITAFLVEMDRDGVSTEKIDNKLGIRASDLAEVIIDDVRVPKENVIGEIDHGFYQLMEFFASGRTSVASQAVGAAQGALDAAIEYANEREQFDQKIKEFQAIEHKLAEMATKVEAARSLTYRAASQVEKNNQDVAAQYSSMAKLFASEISVEVADEGVQVHGGAGYVTDYPAERYYRDARITKIYEGTSEIQKNIIADQIL</sequence>
<dbReference type="FunFam" id="2.40.110.10:FF:000001">
    <property type="entry name" value="Acyl-CoA dehydrogenase, mitochondrial"/>
    <property type="match status" value="1"/>
</dbReference>
<proteinExistence type="inferred from homology"/>
<dbReference type="PANTHER" id="PTHR43884">
    <property type="entry name" value="ACYL-COA DEHYDROGENASE"/>
    <property type="match status" value="1"/>
</dbReference>
<dbReference type="InterPro" id="IPR009075">
    <property type="entry name" value="AcylCo_DH/oxidase_C"/>
</dbReference>
<evidence type="ECO:0000259" key="8">
    <source>
        <dbReference type="Pfam" id="PF02770"/>
    </source>
</evidence>
<dbReference type="EMBL" id="FTNR01000013">
    <property type="protein sequence ID" value="SIS13226.1"/>
    <property type="molecule type" value="Genomic_DNA"/>
</dbReference>
<dbReference type="GO" id="GO:0050660">
    <property type="term" value="F:flavin adenine dinucleotide binding"/>
    <property type="evidence" value="ECO:0007669"/>
    <property type="project" value="InterPro"/>
</dbReference>